<dbReference type="InterPro" id="IPR029483">
    <property type="entry name" value="GH97_C"/>
</dbReference>
<feature type="domain" description="Right handed beta helix" evidence="9">
    <location>
        <begin position="721"/>
        <end position="836"/>
    </location>
</feature>
<dbReference type="Gene3D" id="2.160.20.10">
    <property type="entry name" value="Single-stranded right-handed beta-helix, Pectin lyase-like"/>
    <property type="match status" value="1"/>
</dbReference>
<dbReference type="Gene3D" id="3.20.20.70">
    <property type="entry name" value="Aldolase class I"/>
    <property type="match status" value="1"/>
</dbReference>
<dbReference type="InterPro" id="IPR014718">
    <property type="entry name" value="GH-type_carb-bd"/>
</dbReference>
<dbReference type="InterPro" id="IPR011050">
    <property type="entry name" value="Pectin_lyase_fold/virulence"/>
</dbReference>
<dbReference type="InterPro" id="IPR013785">
    <property type="entry name" value="Aldolase_TIM"/>
</dbReference>
<keyword evidence="4" id="KW-0106">Calcium</keyword>
<dbReference type="InterPro" id="IPR052720">
    <property type="entry name" value="Glycosyl_hydrolase_97"/>
</dbReference>
<dbReference type="Pfam" id="PF10566">
    <property type="entry name" value="Glyco_hydro_97"/>
    <property type="match status" value="1"/>
</dbReference>
<dbReference type="InterPro" id="IPR039448">
    <property type="entry name" value="Beta_helix"/>
</dbReference>
<dbReference type="InterPro" id="IPR024535">
    <property type="entry name" value="RHGA/B-epi-like_pectate_lyase"/>
</dbReference>
<dbReference type="Proteomes" id="UP000240978">
    <property type="component" value="Unassembled WGS sequence"/>
</dbReference>
<evidence type="ECO:0000259" key="9">
    <source>
        <dbReference type="Pfam" id="PF13229"/>
    </source>
</evidence>
<feature type="domain" description="Glycosyl-hydrolase 97 catalytic" evidence="7">
    <location>
        <begin position="335"/>
        <end position="445"/>
    </location>
</feature>
<feature type="domain" description="Glycosyl-hydrolase 97 N-terminal" evidence="10">
    <location>
        <begin position="24"/>
        <end position="282"/>
    </location>
</feature>
<sequence length="1111" mass="121861">MKIQALLCTLLLAAKAFAADTTLVTSPDGQIRFRLFTDHHQLYYSVTCRNTPVIAASPMVLSVDDHLLTDDVTTGTVKRYSIDERYPWNGVHAVAVNNCQGASIALKQGSTAYTLDVRVFNNGIAFRTVVPGAAGVNRVPDEATVFNIPAGSEIWYHDLSMHYESVYAKKEISALQAGEWVAPPATVKLPTGIYASITEADLVNYSGMALEANGKQGLVVRLAQHQPVSYPYKLRYSEEDVQRSLKPAAISGTITTPWRVVMVGADLNTMVNNDMVQNLCPPPDPKLFPQGIHTDWIRPGRAVWKYLDGGGEGTPVVMKQFSAEAGALGFEHNILEGFWDKWTDDQIRDVVNDAKSHHVGIWVWKHSKALRDKTVRQAFFKRCHDLGITGVKIDFFDSEAKEVIDLYTAILQETAVYHLLTDFHGANKPTGLARTWPNEMTREAVKGMEASKLADRAVHETTLPFTRFLAGPAEYTVVHFGERRKNTSWAHQIASAAILSAPLLTYAAQPQHIIENPAHDLIKRIPSTWDETIVLPPSEIGELAVFARRKGDTWFLAVMNGDTPQQINIPLSFLQKTNYKVSVVKDIPDSTGAVKVEEVTYTQKDVISLQLTPGGGYVAMFLASSPEKSVYNVRDFGAKGDGYALDGDAINNAITAAAVTGGTVYFPAGNYLSYTIRLKSNIALYIDHGATIIAAKEVNGIGYDEPEPNPHEAYQDFGHSHWQNSLIYGEGLHDIAIIGTGMIWGKGLTRSTNQPPGGGNKAIALKLCRNVTISDISILHGGHFGLLATGVDNLNIRGVKVDTDRDGFDIDCCKNVRISDCTVNSPFDDGICLKSSFALGYAKATENVTITNCQVSGYDEGTLLDGTFKREYRKYSDNTTTGRIKMGTESNGGFKNVTISNCVFDYSRGLALETVDGGPLEDVTISNITMRDIVNAPIFIRLGARMRGPDSLAVGTCRRIILSNIVVSNADSRYGAIISGIPGHAIEDLQLSNISISYKGGGSREMAGRDVPEYEKDYPEPYRFGMMPAYGFFVRHVKGLNMHDVKVGFMKDELRPAFILDNVSGVTMYYIDAQKMPEASLISLKQVQQFTIHQSKGVRDTALDNAQKAVL</sequence>
<feature type="signal peptide" evidence="6">
    <location>
        <begin position="1"/>
        <end position="18"/>
    </location>
</feature>
<dbReference type="Pfam" id="PF14509">
    <property type="entry name" value="GH97_C"/>
    <property type="match status" value="1"/>
</dbReference>
<dbReference type="InterPro" id="IPR017853">
    <property type="entry name" value="GH"/>
</dbReference>
<dbReference type="SUPFAM" id="SSF51445">
    <property type="entry name" value="(Trans)glycosidases"/>
    <property type="match status" value="1"/>
</dbReference>
<evidence type="ECO:0000256" key="5">
    <source>
        <dbReference type="ARBA" id="ARBA00023295"/>
    </source>
</evidence>
<feature type="domain" description="Glycosyl-hydrolase 97 C-terminal oligomerisation" evidence="11">
    <location>
        <begin position="528"/>
        <end position="621"/>
    </location>
</feature>
<evidence type="ECO:0000259" key="10">
    <source>
        <dbReference type="Pfam" id="PF14508"/>
    </source>
</evidence>
<evidence type="ECO:0000256" key="1">
    <source>
        <dbReference type="ARBA" id="ARBA00001913"/>
    </source>
</evidence>
<protein>
    <submittedName>
        <fullName evidence="12">Polygalacturonase</fullName>
    </submittedName>
</protein>
<comment type="cofactor">
    <cofactor evidence="1">
        <name>Ca(2+)</name>
        <dbReference type="ChEBI" id="CHEBI:29108"/>
    </cofactor>
</comment>
<dbReference type="Gene3D" id="2.70.98.10">
    <property type="match status" value="1"/>
</dbReference>
<dbReference type="InterPro" id="IPR006626">
    <property type="entry name" value="PbH1"/>
</dbReference>
<evidence type="ECO:0000313" key="13">
    <source>
        <dbReference type="Proteomes" id="UP000240978"/>
    </source>
</evidence>
<dbReference type="InterPro" id="IPR019563">
    <property type="entry name" value="GH97_catalytic"/>
</dbReference>
<evidence type="ECO:0000256" key="6">
    <source>
        <dbReference type="SAM" id="SignalP"/>
    </source>
</evidence>
<dbReference type="RefSeq" id="WP_245901643.1">
    <property type="nucleotide sequence ID" value="NZ_PYGK01000004.1"/>
</dbReference>
<proteinExistence type="predicted"/>
<keyword evidence="6" id="KW-0732">Signal</keyword>
<gene>
    <name evidence="12" type="ORF">CLV42_104517</name>
</gene>
<evidence type="ECO:0000313" key="12">
    <source>
        <dbReference type="EMBL" id="PSL32214.1"/>
    </source>
</evidence>
<dbReference type="PANTHER" id="PTHR35803:SF2">
    <property type="entry name" value="RETAINING ALPHA-GALACTOSIDASE"/>
    <property type="match status" value="1"/>
</dbReference>
<comment type="caution">
    <text evidence="12">The sequence shown here is derived from an EMBL/GenBank/DDBJ whole genome shotgun (WGS) entry which is preliminary data.</text>
</comment>
<dbReference type="Pfam" id="PF13229">
    <property type="entry name" value="Beta_helix"/>
    <property type="match status" value="1"/>
</dbReference>
<dbReference type="Pfam" id="PF12708">
    <property type="entry name" value="Pect-lyase_RHGA_epim"/>
    <property type="match status" value="1"/>
</dbReference>
<comment type="subunit">
    <text evidence="2">Monomer.</text>
</comment>
<evidence type="ECO:0000259" key="8">
    <source>
        <dbReference type="Pfam" id="PF12708"/>
    </source>
</evidence>
<evidence type="ECO:0000259" key="7">
    <source>
        <dbReference type="Pfam" id="PF10566"/>
    </source>
</evidence>
<dbReference type="Gene3D" id="2.60.40.1180">
    <property type="entry name" value="Golgi alpha-mannosidase II"/>
    <property type="match status" value="1"/>
</dbReference>
<dbReference type="GO" id="GO:0016798">
    <property type="term" value="F:hydrolase activity, acting on glycosyl bonds"/>
    <property type="evidence" value="ECO:0007669"/>
    <property type="project" value="UniProtKB-KW"/>
</dbReference>
<keyword evidence="13" id="KW-1185">Reference proteome</keyword>
<dbReference type="SMART" id="SM00710">
    <property type="entry name" value="PbH1"/>
    <property type="match status" value="7"/>
</dbReference>
<dbReference type="SUPFAM" id="SSF51126">
    <property type="entry name" value="Pectin lyase-like"/>
    <property type="match status" value="1"/>
</dbReference>
<dbReference type="Pfam" id="PF14508">
    <property type="entry name" value="GH97_N"/>
    <property type="match status" value="1"/>
</dbReference>
<accession>A0A2P8GE10</accession>
<reference evidence="12 13" key="1">
    <citation type="submission" date="2018-03" db="EMBL/GenBank/DDBJ databases">
        <title>Genomic Encyclopedia of Archaeal and Bacterial Type Strains, Phase II (KMG-II): from individual species to whole genera.</title>
        <authorList>
            <person name="Goeker M."/>
        </authorList>
    </citation>
    <scope>NUCLEOTIDE SEQUENCE [LARGE SCALE GENOMIC DNA]</scope>
    <source>
        <strain evidence="12 13">DSM 18107</strain>
    </source>
</reference>
<name>A0A2P8GE10_9BACT</name>
<dbReference type="EMBL" id="PYGK01000004">
    <property type="protein sequence ID" value="PSL32214.1"/>
    <property type="molecule type" value="Genomic_DNA"/>
</dbReference>
<feature type="chain" id="PRO_5015142314" evidence="6">
    <location>
        <begin position="19"/>
        <end position="1111"/>
    </location>
</feature>
<evidence type="ECO:0000259" key="11">
    <source>
        <dbReference type="Pfam" id="PF14509"/>
    </source>
</evidence>
<dbReference type="InterPro" id="IPR029486">
    <property type="entry name" value="GH97_N"/>
</dbReference>
<feature type="domain" description="Rhamnogalacturonase A/B/Epimerase-like pectate lyase" evidence="8">
    <location>
        <begin position="631"/>
        <end position="710"/>
    </location>
</feature>
<evidence type="ECO:0000256" key="3">
    <source>
        <dbReference type="ARBA" id="ARBA00022801"/>
    </source>
</evidence>
<evidence type="ECO:0000256" key="2">
    <source>
        <dbReference type="ARBA" id="ARBA00011245"/>
    </source>
</evidence>
<keyword evidence="3" id="KW-0378">Hydrolase</keyword>
<dbReference type="InterPro" id="IPR013780">
    <property type="entry name" value="Glyco_hydro_b"/>
</dbReference>
<keyword evidence="5" id="KW-0326">Glycosidase</keyword>
<dbReference type="InterPro" id="IPR012334">
    <property type="entry name" value="Pectin_lyas_fold"/>
</dbReference>
<organism evidence="12 13">
    <name type="scientific">Chitinophaga ginsengisoli</name>
    <dbReference type="NCBI Taxonomy" id="363837"/>
    <lineage>
        <taxon>Bacteria</taxon>
        <taxon>Pseudomonadati</taxon>
        <taxon>Bacteroidota</taxon>
        <taxon>Chitinophagia</taxon>
        <taxon>Chitinophagales</taxon>
        <taxon>Chitinophagaceae</taxon>
        <taxon>Chitinophaga</taxon>
    </lineage>
</organism>
<evidence type="ECO:0000256" key="4">
    <source>
        <dbReference type="ARBA" id="ARBA00022837"/>
    </source>
</evidence>
<dbReference type="AlphaFoldDB" id="A0A2P8GE10"/>
<dbReference type="PANTHER" id="PTHR35803">
    <property type="entry name" value="GLUCAN 1,4-ALPHA-GLUCOSIDASE SUSB-RELATED"/>
    <property type="match status" value="1"/>
</dbReference>
<dbReference type="GO" id="GO:0030246">
    <property type="term" value="F:carbohydrate binding"/>
    <property type="evidence" value="ECO:0007669"/>
    <property type="project" value="InterPro"/>
</dbReference>